<keyword evidence="3 12" id="KW-0812">Transmembrane</keyword>
<proteinExistence type="inferred from homology"/>
<name>A0A1E5QIP2_9CYAN</name>
<feature type="transmembrane region" description="Helical" evidence="12">
    <location>
        <begin position="30"/>
        <end position="48"/>
    </location>
</feature>
<feature type="coiled-coil region" evidence="14">
    <location>
        <begin position="63"/>
        <end position="134"/>
    </location>
</feature>
<dbReference type="InterPro" id="IPR028987">
    <property type="entry name" value="ATP_synth_B-like_membr_sf"/>
</dbReference>
<dbReference type="PANTHER" id="PTHR34264:SF3">
    <property type="entry name" value="ATP SYNTHASE SUBUNIT B, CHLOROPLASTIC"/>
    <property type="match status" value="1"/>
</dbReference>
<keyword evidence="9 12" id="KW-0066">ATP synthesis</keyword>
<dbReference type="STRING" id="1781255.BH720_13815"/>
<dbReference type="InterPro" id="IPR002146">
    <property type="entry name" value="ATP_synth_b/b'su_bac/chlpt"/>
</dbReference>
<dbReference type="Pfam" id="PF00430">
    <property type="entry name" value="ATP-synt_B"/>
    <property type="match status" value="1"/>
</dbReference>
<evidence type="ECO:0000256" key="13">
    <source>
        <dbReference type="RuleBase" id="RU003848"/>
    </source>
</evidence>
<keyword evidence="4 12" id="KW-0375">Hydrogen ion transport</keyword>
<comment type="function">
    <text evidence="12">Component of the F(0) channel, it forms part of the peripheral stalk, linking F(1) to F(0).</text>
</comment>
<dbReference type="SUPFAM" id="SSF81573">
    <property type="entry name" value="F1F0 ATP synthase subunit B, membrane domain"/>
    <property type="match status" value="1"/>
</dbReference>
<dbReference type="GO" id="GO:0012505">
    <property type="term" value="C:endomembrane system"/>
    <property type="evidence" value="ECO:0007669"/>
    <property type="project" value="UniProtKB-SubCell"/>
</dbReference>
<keyword evidence="2 12" id="KW-0138">CF(0)</keyword>
<evidence type="ECO:0000256" key="12">
    <source>
        <dbReference type="HAMAP-Rule" id="MF_01398"/>
    </source>
</evidence>
<evidence type="ECO:0000256" key="10">
    <source>
        <dbReference type="ARBA" id="ARBA00025198"/>
    </source>
</evidence>
<comment type="similarity">
    <text evidence="12 13">Belongs to the ATPase B chain family.</text>
</comment>
<accession>A0A1E5QIP2</accession>
<keyword evidence="5 12" id="KW-1133">Transmembrane helix</keyword>
<dbReference type="PANTHER" id="PTHR34264">
    <property type="entry name" value="ATP SYNTHASE SUBUNIT B, CHLOROPLASTIC"/>
    <property type="match status" value="1"/>
</dbReference>
<comment type="subunit">
    <text evidence="12">F-type ATPases have 2 components, F(1) - the catalytic core - and F(0) - the membrane proton channel. F(1) has five subunits: alpha(3), beta(3), gamma(1), delta(1), epsilon(1). F(0) has four main subunits: a(1), b(1), b'(1) and c(10-14). The alpha and beta chains form an alternating ring which encloses part of the gamma chain. F(1) is attached to F(0) by a central stalk formed by the gamma and epsilon chains, while a peripheral stalk is formed by the delta, b and b' chains.</text>
</comment>
<comment type="subcellular location">
    <subcellularLocation>
        <location evidence="12">Cellular thylakoid membrane</location>
        <topology evidence="12">Single-pass membrane protein</topology>
    </subcellularLocation>
    <subcellularLocation>
        <location evidence="11">Endomembrane system</location>
        <topology evidence="11">Single-pass membrane protein</topology>
    </subcellularLocation>
</comment>
<dbReference type="OrthoDB" id="461217at2"/>
<dbReference type="NCBIfam" id="NF005606">
    <property type="entry name" value="PRK07352.1"/>
    <property type="match status" value="1"/>
</dbReference>
<comment type="function">
    <text evidence="10 12">F(1)F(0) ATP synthase produces ATP from ADP in the presence of a proton or sodium gradient. F-type ATPases consist of two structural domains, F(1) containing the extramembraneous catalytic core and F(0) containing the membrane proton channel, linked together by a central stalk and a peripheral stalk. During catalysis, ATP synthesis in the catalytic domain of F(1) is coupled via a rotary mechanism of the central stalk subunits to proton translocation.</text>
</comment>
<dbReference type="InterPro" id="IPR005864">
    <property type="entry name" value="ATP_synth_F0_bsu_bac"/>
</dbReference>
<evidence type="ECO:0000256" key="5">
    <source>
        <dbReference type="ARBA" id="ARBA00022989"/>
    </source>
</evidence>
<dbReference type="HAMAP" id="MF_01398">
    <property type="entry name" value="ATP_synth_b_bprime"/>
    <property type="match status" value="1"/>
</dbReference>
<organism evidence="15">
    <name type="scientific">Desertifilum tharense IPPAS B-1220</name>
    <dbReference type="NCBI Taxonomy" id="1781255"/>
    <lineage>
        <taxon>Bacteria</taxon>
        <taxon>Bacillati</taxon>
        <taxon>Cyanobacteriota</taxon>
        <taxon>Cyanophyceae</taxon>
        <taxon>Desertifilales</taxon>
        <taxon>Desertifilaceae</taxon>
        <taxon>Desertifilum</taxon>
    </lineage>
</organism>
<reference evidence="15" key="1">
    <citation type="submission" date="2016-09" db="EMBL/GenBank/DDBJ databases">
        <title>Draft genome of thermotolerant cyanobacterium Desertifilum sp. strain IPPAS B-1220.</title>
        <authorList>
            <person name="Sinetova M.A."/>
            <person name="Bolakhan K."/>
            <person name="Zayadan B.K."/>
            <person name="Mironov K.S."/>
            <person name="Ustinova V."/>
            <person name="Kupriyanova E.V."/>
            <person name="Sidorov R.A."/>
            <person name="Skrypnik A.N."/>
            <person name="Gogoleva N.E."/>
            <person name="Gogolev Y.V."/>
            <person name="Los D.A."/>
        </authorList>
    </citation>
    <scope>NUCLEOTIDE SEQUENCE [LARGE SCALE GENOMIC DNA]</scope>
    <source>
        <strain evidence="15">IPPAS B-1220</strain>
    </source>
</reference>
<evidence type="ECO:0000256" key="9">
    <source>
        <dbReference type="ARBA" id="ARBA00023310"/>
    </source>
</evidence>
<keyword evidence="6 12" id="KW-0406">Ion transport</keyword>
<keyword evidence="14" id="KW-0175">Coiled coil</keyword>
<dbReference type="NCBIfam" id="TIGR01144">
    <property type="entry name" value="ATP_synt_b"/>
    <property type="match status" value="1"/>
</dbReference>
<evidence type="ECO:0000256" key="6">
    <source>
        <dbReference type="ARBA" id="ARBA00023065"/>
    </source>
</evidence>
<evidence type="ECO:0000256" key="1">
    <source>
        <dbReference type="ARBA" id="ARBA00022448"/>
    </source>
</evidence>
<keyword evidence="7 12" id="KW-0793">Thylakoid</keyword>
<dbReference type="AlphaFoldDB" id="A0A1E5QIP2"/>
<dbReference type="EMBL" id="MJGC01000065">
    <property type="protein sequence ID" value="OEJ74549.1"/>
    <property type="molecule type" value="Genomic_DNA"/>
</dbReference>
<keyword evidence="1 12" id="KW-0813">Transport</keyword>
<evidence type="ECO:0000256" key="8">
    <source>
        <dbReference type="ARBA" id="ARBA00023136"/>
    </source>
</evidence>
<evidence type="ECO:0000256" key="3">
    <source>
        <dbReference type="ARBA" id="ARBA00022692"/>
    </source>
</evidence>
<evidence type="ECO:0000256" key="7">
    <source>
        <dbReference type="ARBA" id="ARBA00023078"/>
    </source>
</evidence>
<keyword evidence="8 12" id="KW-0472">Membrane</keyword>
<evidence type="ECO:0000256" key="11">
    <source>
        <dbReference type="ARBA" id="ARBA00037847"/>
    </source>
</evidence>
<dbReference type="GO" id="GO:0031676">
    <property type="term" value="C:plasma membrane-derived thylakoid membrane"/>
    <property type="evidence" value="ECO:0007669"/>
    <property type="project" value="UniProtKB-SubCell"/>
</dbReference>
<comment type="caution">
    <text evidence="15">The sequence shown here is derived from an EMBL/GenBank/DDBJ whole genome shotgun (WGS) entry which is preliminary data.</text>
</comment>
<dbReference type="GO" id="GO:0045259">
    <property type="term" value="C:proton-transporting ATP synthase complex"/>
    <property type="evidence" value="ECO:0007669"/>
    <property type="project" value="UniProtKB-KW"/>
</dbReference>
<dbReference type="CDD" id="cd06503">
    <property type="entry name" value="ATP-synt_Fo_b"/>
    <property type="match status" value="1"/>
</dbReference>
<dbReference type="GO" id="GO:0046933">
    <property type="term" value="F:proton-transporting ATP synthase activity, rotational mechanism"/>
    <property type="evidence" value="ECO:0007669"/>
    <property type="project" value="UniProtKB-UniRule"/>
</dbReference>
<gene>
    <name evidence="12" type="primary">atpF</name>
    <name evidence="15" type="ORF">BH720_13815</name>
</gene>
<evidence type="ECO:0000256" key="14">
    <source>
        <dbReference type="SAM" id="Coils"/>
    </source>
</evidence>
<sequence>MGTFWLLATEAAEAHEGGFGLNFDLLETNLINLVIIIGVLFYFGRGFLGKTLSDRQAKIEAAIKDAEKRQKDAAAALAEQQQKLAQAQAEAERIRKQAQDNAQRAKEEILAQSVKEVERLRETATQEMNVERERAIAELRQRVATMALARAEAQLKEQLDEDRQQRLVDRSIAMLGG</sequence>
<evidence type="ECO:0000256" key="2">
    <source>
        <dbReference type="ARBA" id="ARBA00022547"/>
    </source>
</evidence>
<evidence type="ECO:0000256" key="4">
    <source>
        <dbReference type="ARBA" id="ARBA00022781"/>
    </source>
</evidence>
<protein>
    <recommendedName>
        <fullName evidence="12">ATP synthase subunit b</fullName>
    </recommendedName>
    <alternativeName>
        <fullName evidence="12">ATP synthase F(0) sector subunit b</fullName>
    </alternativeName>
    <alternativeName>
        <fullName evidence="12">ATPase subunit I</fullName>
    </alternativeName>
    <alternativeName>
        <fullName evidence="12">F-type ATPase subunit b</fullName>
        <shortName evidence="12">F-ATPase subunit b</shortName>
    </alternativeName>
</protein>
<dbReference type="RefSeq" id="WP_069967802.1">
    <property type="nucleotide sequence ID" value="NZ_CM124774.1"/>
</dbReference>
<evidence type="ECO:0000313" key="15">
    <source>
        <dbReference type="EMBL" id="OEJ74549.1"/>
    </source>
</evidence>